<evidence type="ECO:0000256" key="5">
    <source>
        <dbReference type="ARBA" id="ARBA00022840"/>
    </source>
</evidence>
<dbReference type="EMBL" id="UINC01017924">
    <property type="protein sequence ID" value="SVA74825.1"/>
    <property type="molecule type" value="Genomic_DNA"/>
</dbReference>
<protein>
    <recommendedName>
        <fullName evidence="6">PhoH-like protein</fullName>
    </recommendedName>
</protein>
<evidence type="ECO:0000256" key="6">
    <source>
        <dbReference type="ARBA" id="ARBA00039970"/>
    </source>
</evidence>
<sequence length="319" mass="35212">MKIIKMEKTLDIKGIDLAALFGTADAHLRLIERSFAVNVVIRNDNIKLKGNDLQLDLAKEVIHEMKQTLARKGSLTAKDVRQLIEVVTIDNGHNNKVPKNVIHYGRKGAIIARSDGQKEYINIVQNNDIVLTIGPAGTGKTYIAVAFAIAALENHEVDRIALCRPAVEAGENLGFLPGDLKEKVDPYLTPLYDALGDIMPKPKLKRVLSDGTIEIIPLAYMRGRTLNNAFMILDEAQNATPMQMKMFLTRLGVNSKAIITGDITQIDLPKSSDSGLIQVVHILKGIDGIGLVKLNESDVVRHKLVQDIIRAYDKTNKKK</sequence>
<keyword evidence="4" id="KW-0547">Nucleotide-binding</keyword>
<feature type="domain" description="PhoH-like protein" evidence="7">
    <location>
        <begin position="110"/>
        <end position="313"/>
    </location>
</feature>
<keyword evidence="5" id="KW-0067">ATP-binding</keyword>
<comment type="similarity">
    <text evidence="2">Belongs to the PhoH family.</text>
</comment>
<dbReference type="GO" id="GO:0005829">
    <property type="term" value="C:cytosol"/>
    <property type="evidence" value="ECO:0007669"/>
    <property type="project" value="TreeGrafter"/>
</dbReference>
<dbReference type="Gene3D" id="3.40.50.300">
    <property type="entry name" value="P-loop containing nucleotide triphosphate hydrolases"/>
    <property type="match status" value="1"/>
</dbReference>
<dbReference type="SUPFAM" id="SSF52540">
    <property type="entry name" value="P-loop containing nucleoside triphosphate hydrolases"/>
    <property type="match status" value="1"/>
</dbReference>
<evidence type="ECO:0000256" key="4">
    <source>
        <dbReference type="ARBA" id="ARBA00022741"/>
    </source>
</evidence>
<evidence type="ECO:0000259" key="7">
    <source>
        <dbReference type="Pfam" id="PF02562"/>
    </source>
</evidence>
<dbReference type="InterPro" id="IPR051451">
    <property type="entry name" value="PhoH2-like"/>
</dbReference>
<dbReference type="PANTHER" id="PTHR30473">
    <property type="entry name" value="PROTEIN PHOH"/>
    <property type="match status" value="1"/>
</dbReference>
<proteinExistence type="inferred from homology"/>
<dbReference type="FunFam" id="3.40.50.300:FF:000013">
    <property type="entry name" value="PhoH family ATPase"/>
    <property type="match status" value="1"/>
</dbReference>
<reference evidence="8" key="1">
    <citation type="submission" date="2018-05" db="EMBL/GenBank/DDBJ databases">
        <authorList>
            <person name="Lanie J.A."/>
            <person name="Ng W.-L."/>
            <person name="Kazmierczak K.M."/>
            <person name="Andrzejewski T.M."/>
            <person name="Davidsen T.M."/>
            <person name="Wayne K.J."/>
            <person name="Tettelin H."/>
            <person name="Glass J.I."/>
            <person name="Rusch D."/>
            <person name="Podicherti R."/>
            <person name="Tsui H.-C.T."/>
            <person name="Winkler M.E."/>
        </authorList>
    </citation>
    <scope>NUCLEOTIDE SEQUENCE</scope>
</reference>
<dbReference type="AlphaFoldDB" id="A0A381YCV1"/>
<accession>A0A381YCV1</accession>
<comment type="subcellular location">
    <subcellularLocation>
        <location evidence="1">Cytoplasm</location>
    </subcellularLocation>
</comment>
<keyword evidence="3" id="KW-0963">Cytoplasm</keyword>
<dbReference type="InterPro" id="IPR027417">
    <property type="entry name" value="P-loop_NTPase"/>
</dbReference>
<dbReference type="InterPro" id="IPR003714">
    <property type="entry name" value="PhoH"/>
</dbReference>
<evidence type="ECO:0000313" key="8">
    <source>
        <dbReference type="EMBL" id="SVA74825.1"/>
    </source>
</evidence>
<name>A0A381YCV1_9ZZZZ</name>
<evidence type="ECO:0000256" key="3">
    <source>
        <dbReference type="ARBA" id="ARBA00022490"/>
    </source>
</evidence>
<dbReference type="Pfam" id="PF02562">
    <property type="entry name" value="PhoH"/>
    <property type="match status" value="1"/>
</dbReference>
<evidence type="ECO:0000256" key="2">
    <source>
        <dbReference type="ARBA" id="ARBA00010393"/>
    </source>
</evidence>
<evidence type="ECO:0000256" key="1">
    <source>
        <dbReference type="ARBA" id="ARBA00004496"/>
    </source>
</evidence>
<dbReference type="PANTHER" id="PTHR30473:SF1">
    <property type="entry name" value="PHOH-LIKE PROTEIN"/>
    <property type="match status" value="1"/>
</dbReference>
<gene>
    <name evidence="8" type="ORF">METZ01_LOCUS127679</name>
</gene>
<organism evidence="8">
    <name type="scientific">marine metagenome</name>
    <dbReference type="NCBI Taxonomy" id="408172"/>
    <lineage>
        <taxon>unclassified sequences</taxon>
        <taxon>metagenomes</taxon>
        <taxon>ecological metagenomes</taxon>
    </lineage>
</organism>
<dbReference type="GO" id="GO:0005524">
    <property type="term" value="F:ATP binding"/>
    <property type="evidence" value="ECO:0007669"/>
    <property type="project" value="UniProtKB-KW"/>
</dbReference>